<organism evidence="2 3">
    <name type="scientific">Nocardioides ganghwensis</name>
    <dbReference type="NCBI Taxonomy" id="252230"/>
    <lineage>
        <taxon>Bacteria</taxon>
        <taxon>Bacillati</taxon>
        <taxon>Actinomycetota</taxon>
        <taxon>Actinomycetes</taxon>
        <taxon>Propionibacteriales</taxon>
        <taxon>Nocardioidaceae</taxon>
        <taxon>Nocardioides</taxon>
    </lineage>
</organism>
<keyword evidence="3" id="KW-1185">Reference proteome</keyword>
<dbReference type="EMBL" id="SDWU01000018">
    <property type="protein sequence ID" value="RYB99629.1"/>
    <property type="molecule type" value="Genomic_DNA"/>
</dbReference>
<dbReference type="AlphaFoldDB" id="A0A4Q2SCC9"/>
<sequence length="173" mass="18033">MRPTSRLAAAVASAALLLPASPASSDTHHLSDPAGDGLKGRRLDITGVTVANGKGAIRVDVSFVRVAVGDLGVRIQARGTQARDQVVVFGTHRAAGDRAGLLAEGGRQDCSGLRVDWDSDAETASVRLPAACFRAGDYGAVRVRVITEIGSDADLTPESRTGGWPWSRYVARG</sequence>
<feature type="chain" id="PRO_5020851454" evidence="1">
    <location>
        <begin position="26"/>
        <end position="173"/>
    </location>
</feature>
<accession>A0A4Q2SCC9</accession>
<dbReference type="OrthoDB" id="3787475at2"/>
<protein>
    <submittedName>
        <fullName evidence="2">Uncharacterized protein</fullName>
    </submittedName>
</protein>
<name>A0A4Q2SCC9_9ACTN</name>
<reference evidence="2 3" key="1">
    <citation type="submission" date="2019-01" db="EMBL/GenBank/DDBJ databases">
        <title>Novel species of Nocardioides.</title>
        <authorList>
            <person name="Liu Q."/>
            <person name="Xin Y.-H."/>
        </authorList>
    </citation>
    <scope>NUCLEOTIDE SEQUENCE [LARGE SCALE GENOMIC DNA]</scope>
    <source>
        <strain evidence="2 3">CGMCC 4.6875</strain>
    </source>
</reference>
<gene>
    <name evidence="2" type="ORF">EUA07_15885</name>
</gene>
<keyword evidence="1" id="KW-0732">Signal</keyword>
<proteinExistence type="predicted"/>
<evidence type="ECO:0000313" key="2">
    <source>
        <dbReference type="EMBL" id="RYB99629.1"/>
    </source>
</evidence>
<dbReference type="RefSeq" id="WP_129456160.1">
    <property type="nucleotide sequence ID" value="NZ_JACXYX010000005.1"/>
</dbReference>
<dbReference type="Proteomes" id="UP000293291">
    <property type="component" value="Unassembled WGS sequence"/>
</dbReference>
<comment type="caution">
    <text evidence="2">The sequence shown here is derived from an EMBL/GenBank/DDBJ whole genome shotgun (WGS) entry which is preliminary data.</text>
</comment>
<evidence type="ECO:0000313" key="3">
    <source>
        <dbReference type="Proteomes" id="UP000293291"/>
    </source>
</evidence>
<feature type="signal peptide" evidence="1">
    <location>
        <begin position="1"/>
        <end position="25"/>
    </location>
</feature>
<evidence type="ECO:0000256" key="1">
    <source>
        <dbReference type="SAM" id="SignalP"/>
    </source>
</evidence>